<reference evidence="2 3" key="1">
    <citation type="journal article" date="2016" name="Sci. Rep.">
        <title>Metabolic traits of an uncultured archaeal lineage -MSBL1- from brine pools of the Red Sea.</title>
        <authorList>
            <person name="Mwirichia R."/>
            <person name="Alam I."/>
            <person name="Rashid M."/>
            <person name="Vinu M."/>
            <person name="Ba-Alawi W."/>
            <person name="Anthony Kamau A."/>
            <person name="Kamanda Ngugi D."/>
            <person name="Goker M."/>
            <person name="Klenk H.P."/>
            <person name="Bajic V."/>
            <person name="Stingl U."/>
        </authorList>
    </citation>
    <scope>NUCLEOTIDE SEQUENCE [LARGE SCALE GENOMIC DNA]</scope>
    <source>
        <strain evidence="2">SCGC-AAA261G05</strain>
    </source>
</reference>
<dbReference type="PANTHER" id="PTHR45947:SF3">
    <property type="entry name" value="SULFOQUINOVOSYL TRANSFERASE SQD2"/>
    <property type="match status" value="1"/>
</dbReference>
<evidence type="ECO:0000313" key="3">
    <source>
        <dbReference type="Proteomes" id="UP000070405"/>
    </source>
</evidence>
<gene>
    <name evidence="2" type="ORF">AKJ47_01650</name>
</gene>
<dbReference type="InterPro" id="IPR028098">
    <property type="entry name" value="Glyco_trans_4-like_N"/>
</dbReference>
<dbReference type="EMBL" id="LHYA01000015">
    <property type="protein sequence ID" value="KXB03759.1"/>
    <property type="molecule type" value="Genomic_DNA"/>
</dbReference>
<organism evidence="2 3">
    <name type="scientific">candidate division MSBL1 archaeon SCGC-AAA261G05</name>
    <dbReference type="NCBI Taxonomy" id="1698276"/>
    <lineage>
        <taxon>Archaea</taxon>
        <taxon>Methanobacteriati</taxon>
        <taxon>Methanobacteriota</taxon>
        <taxon>candidate division MSBL1</taxon>
    </lineage>
</organism>
<dbReference type="Proteomes" id="UP000070405">
    <property type="component" value="Unassembled WGS sequence"/>
</dbReference>
<protein>
    <recommendedName>
        <fullName evidence="1">Glycosyltransferase subfamily 4-like N-terminal domain-containing protein</fullName>
    </recommendedName>
</protein>
<proteinExistence type="predicted"/>
<dbReference type="GO" id="GO:0016757">
    <property type="term" value="F:glycosyltransferase activity"/>
    <property type="evidence" value="ECO:0007669"/>
    <property type="project" value="TreeGrafter"/>
</dbReference>
<dbReference type="SUPFAM" id="SSF53756">
    <property type="entry name" value="UDP-Glycosyltransferase/glycogen phosphorylase"/>
    <property type="match status" value="1"/>
</dbReference>
<feature type="non-terminal residue" evidence="2">
    <location>
        <position position="203"/>
    </location>
</feature>
<dbReference type="AlphaFoldDB" id="A0A133VBD1"/>
<dbReference type="Pfam" id="PF13439">
    <property type="entry name" value="Glyco_transf_4"/>
    <property type="match status" value="1"/>
</dbReference>
<sequence length="203" mass="23377">MVNAFFHPYDGGIERRIKAIGKRLSNNHEINVITSQLPETKPFEIIDGVEVHRLPSRYLQIYNPPMVFTQGIKEKIQELKPDLIHFHYRWSLEYTRAIASFLGDIPVAFTWHNGFGEGVGWQRPLSLLNDEVFKHYLAKKCDKVICVSNHLKRQLLGHGLPDEILQVIYNGIDPKEVSQEEDDFILYVGRLVKTKGLDILAKA</sequence>
<keyword evidence="3" id="KW-1185">Reference proteome</keyword>
<comment type="caution">
    <text evidence="2">The sequence shown here is derived from an EMBL/GenBank/DDBJ whole genome shotgun (WGS) entry which is preliminary data.</text>
</comment>
<dbReference type="PANTHER" id="PTHR45947">
    <property type="entry name" value="SULFOQUINOVOSYL TRANSFERASE SQD2"/>
    <property type="match status" value="1"/>
</dbReference>
<accession>A0A133VBD1</accession>
<dbReference type="Gene3D" id="3.40.50.2000">
    <property type="entry name" value="Glycogen Phosphorylase B"/>
    <property type="match status" value="1"/>
</dbReference>
<dbReference type="CDD" id="cd03801">
    <property type="entry name" value="GT4_PimA-like"/>
    <property type="match status" value="1"/>
</dbReference>
<feature type="domain" description="Glycosyltransferase subfamily 4-like N-terminal" evidence="1">
    <location>
        <begin position="11"/>
        <end position="175"/>
    </location>
</feature>
<dbReference type="InterPro" id="IPR050194">
    <property type="entry name" value="Glycosyltransferase_grp1"/>
</dbReference>
<name>A0A133VBD1_9EURY</name>
<evidence type="ECO:0000313" key="2">
    <source>
        <dbReference type="EMBL" id="KXB03759.1"/>
    </source>
</evidence>
<evidence type="ECO:0000259" key="1">
    <source>
        <dbReference type="Pfam" id="PF13439"/>
    </source>
</evidence>